<dbReference type="PANTHER" id="PTHR43674:SF16">
    <property type="entry name" value="CARBON-NITROGEN FAMILY, PUTATIVE (AFU_ORTHOLOGUE AFUA_5G02350)-RELATED"/>
    <property type="match status" value="1"/>
</dbReference>
<evidence type="ECO:0000313" key="5">
    <source>
        <dbReference type="EMBL" id="GIQ85223.1"/>
    </source>
</evidence>
<protein>
    <recommendedName>
        <fullName evidence="4">CN hydrolase domain-containing protein</fullName>
    </recommendedName>
</protein>
<dbReference type="GO" id="GO:0016811">
    <property type="term" value="F:hydrolase activity, acting on carbon-nitrogen (but not peptide) bonds, in linear amides"/>
    <property type="evidence" value="ECO:0007669"/>
    <property type="project" value="TreeGrafter"/>
</dbReference>
<feature type="transmembrane region" description="Helical" evidence="3">
    <location>
        <begin position="142"/>
        <end position="161"/>
    </location>
</feature>
<dbReference type="EMBL" id="BDIP01001830">
    <property type="protein sequence ID" value="GIQ85223.1"/>
    <property type="molecule type" value="Genomic_DNA"/>
</dbReference>
<evidence type="ECO:0000259" key="4">
    <source>
        <dbReference type="PROSITE" id="PS50263"/>
    </source>
</evidence>
<evidence type="ECO:0000313" key="6">
    <source>
        <dbReference type="Proteomes" id="UP000265618"/>
    </source>
</evidence>
<gene>
    <name evidence="5" type="ORF">KIPB_006859</name>
</gene>
<dbReference type="InterPro" id="IPR003010">
    <property type="entry name" value="C-N_Hydrolase"/>
</dbReference>
<dbReference type="AlphaFoldDB" id="A0A9K3CZX0"/>
<dbReference type="Pfam" id="PF00795">
    <property type="entry name" value="CN_hydrolase"/>
    <property type="match status" value="1"/>
</dbReference>
<organism evidence="5 6">
    <name type="scientific">Kipferlia bialata</name>
    <dbReference type="NCBI Taxonomy" id="797122"/>
    <lineage>
        <taxon>Eukaryota</taxon>
        <taxon>Metamonada</taxon>
        <taxon>Carpediemonas-like organisms</taxon>
        <taxon>Kipferlia</taxon>
    </lineage>
</organism>
<keyword evidence="3" id="KW-1133">Transmembrane helix</keyword>
<dbReference type="InterPro" id="IPR050345">
    <property type="entry name" value="Aliph_Amidase/BUP"/>
</dbReference>
<dbReference type="Gene3D" id="3.60.110.10">
    <property type="entry name" value="Carbon-nitrogen hydrolase"/>
    <property type="match status" value="1"/>
</dbReference>
<feature type="compositionally biased region" description="Acidic residues" evidence="2">
    <location>
        <begin position="79"/>
        <end position="123"/>
    </location>
</feature>
<sequence length="610" mass="66301">MPQHICVFSLRGTIPATEDMGSRKRQGKGAKKAEEEPVVAPPAEIEQGTAAVEAQVDSAAPTKPKRRRRRGKRAVVEETPAEEVAEVEEKEEEEEVVAEESSSEEQEEEEEESDSEEEVEEEPVPGTRCLVLSVPLWTLVMYLHRIFTGLGLLIAMFLLYIPVGLTSYDLLGSVLGSVPLGLLAEFPLYLLMVTLPGSVDRYVHRSLCHTPLSHTAYAYMAPLIYMSSWYLCQVLSPYGTVACPANMFMHDWSVVYLPMSVLGIYGCAYMVLVISAHLSLRLETTSSASKTDCEAEGQSFHLTLVLCVIGALWGMSAWGGANYIRDAHPSPTAGSHMSLIGVTDTNVDPWTSNALTVTEAACAKYPDMVVQREVMNWLELGNEEYTLGPYRDLAVEYGVWLIVTGYVEDYSVPDGPTTNNAWLINDAGETALHYLKQHSAVGMEDIQEGTEDAAVVDTPFGKICVVICLDASFPSTVAACGRAGADLILSPAFDEPSMVSFMSPSIAARAVENGSVFARITMKGLTIGVDAYGNQLSLFDDTLDKSPGKMVSMTLPVSSGRFTLYPYLTPWLEDGMGILTLAGVVYVVIASKMGGKAEIDSEEQGLLDEC</sequence>
<reference evidence="5 6" key="1">
    <citation type="journal article" date="2018" name="PLoS ONE">
        <title>The draft genome of Kipferlia bialata reveals reductive genome evolution in fornicate parasites.</title>
        <authorList>
            <person name="Tanifuji G."/>
            <person name="Takabayashi S."/>
            <person name="Kume K."/>
            <person name="Takagi M."/>
            <person name="Nakayama T."/>
            <person name="Kamikawa R."/>
            <person name="Inagaki Y."/>
            <person name="Hashimoto T."/>
        </authorList>
    </citation>
    <scope>NUCLEOTIDE SEQUENCE [LARGE SCALE GENOMIC DNA]</scope>
    <source>
        <strain evidence="5">NY0173</strain>
    </source>
</reference>
<feature type="transmembrane region" description="Helical" evidence="3">
    <location>
        <begin position="173"/>
        <end position="195"/>
    </location>
</feature>
<dbReference type="Proteomes" id="UP000265618">
    <property type="component" value="Unassembled WGS sequence"/>
</dbReference>
<feature type="region of interest" description="Disordered" evidence="2">
    <location>
        <begin position="13"/>
        <end position="124"/>
    </location>
</feature>
<keyword evidence="3" id="KW-0812">Transmembrane</keyword>
<dbReference type="SUPFAM" id="SSF56317">
    <property type="entry name" value="Carbon-nitrogen hydrolase"/>
    <property type="match status" value="1"/>
</dbReference>
<dbReference type="PANTHER" id="PTHR43674">
    <property type="entry name" value="NITRILASE C965.09-RELATED"/>
    <property type="match status" value="1"/>
</dbReference>
<dbReference type="CDD" id="cd07197">
    <property type="entry name" value="nitrilase"/>
    <property type="match status" value="1"/>
</dbReference>
<keyword evidence="6" id="KW-1185">Reference proteome</keyword>
<dbReference type="OrthoDB" id="412018at2759"/>
<comment type="caution">
    <text evidence="5">The sequence shown here is derived from an EMBL/GenBank/DDBJ whole genome shotgun (WGS) entry which is preliminary data.</text>
</comment>
<evidence type="ECO:0000256" key="1">
    <source>
        <dbReference type="ARBA" id="ARBA00022801"/>
    </source>
</evidence>
<keyword evidence="3" id="KW-0472">Membrane</keyword>
<dbReference type="InterPro" id="IPR036526">
    <property type="entry name" value="C-N_Hydrolase_sf"/>
</dbReference>
<keyword evidence="1" id="KW-0378">Hydrolase</keyword>
<feature type="transmembrane region" description="Helical" evidence="3">
    <location>
        <begin position="256"/>
        <end position="280"/>
    </location>
</feature>
<name>A0A9K3CZX0_9EUKA</name>
<evidence type="ECO:0000256" key="3">
    <source>
        <dbReference type="SAM" id="Phobius"/>
    </source>
</evidence>
<dbReference type="PROSITE" id="PS50263">
    <property type="entry name" value="CN_HYDROLASE"/>
    <property type="match status" value="1"/>
</dbReference>
<evidence type="ECO:0000256" key="2">
    <source>
        <dbReference type="SAM" id="MobiDB-lite"/>
    </source>
</evidence>
<feature type="transmembrane region" description="Helical" evidence="3">
    <location>
        <begin position="216"/>
        <end position="236"/>
    </location>
</feature>
<feature type="compositionally biased region" description="Basic residues" evidence="2">
    <location>
        <begin position="63"/>
        <end position="73"/>
    </location>
</feature>
<feature type="domain" description="CN hydrolase" evidence="4">
    <location>
        <begin position="329"/>
        <end position="557"/>
    </location>
</feature>
<accession>A0A9K3CZX0</accession>
<proteinExistence type="predicted"/>